<dbReference type="Pfam" id="PF01456">
    <property type="entry name" value="Mucin"/>
    <property type="match status" value="1"/>
</dbReference>
<evidence type="ECO:0008006" key="5">
    <source>
        <dbReference type="Google" id="ProtNLM"/>
    </source>
</evidence>
<dbReference type="EMBL" id="JABDHM010000512">
    <property type="protein sequence ID" value="KAF5214438.1"/>
    <property type="molecule type" value="Genomic_DNA"/>
</dbReference>
<feature type="compositionally biased region" description="Basic and acidic residues" evidence="1">
    <location>
        <begin position="91"/>
        <end position="107"/>
    </location>
</feature>
<dbReference type="VEuPathDB" id="TriTrypDB:ECC02_012965"/>
<proteinExistence type="predicted"/>
<comment type="caution">
    <text evidence="3">The sequence shown here is derived from an EMBL/GenBank/DDBJ whole genome shotgun (WGS) entry which is preliminary data.</text>
</comment>
<feature type="compositionally biased region" description="Polar residues" evidence="1">
    <location>
        <begin position="128"/>
        <end position="147"/>
    </location>
</feature>
<organism evidence="3 4">
    <name type="scientific">Trypanosoma cruzi</name>
    <dbReference type="NCBI Taxonomy" id="5693"/>
    <lineage>
        <taxon>Eukaryota</taxon>
        <taxon>Discoba</taxon>
        <taxon>Euglenozoa</taxon>
        <taxon>Kinetoplastea</taxon>
        <taxon>Metakinetoplastina</taxon>
        <taxon>Trypanosomatida</taxon>
        <taxon>Trypanosomatidae</taxon>
        <taxon>Trypanosoma</taxon>
        <taxon>Schizotrypanum</taxon>
    </lineage>
</organism>
<accession>A0A7J6XKN1</accession>
<feature type="chain" id="PRO_5029669506" description="Mucin TcMUCII" evidence="2">
    <location>
        <begin position="21"/>
        <end position="257"/>
    </location>
</feature>
<dbReference type="InterPro" id="IPR000458">
    <property type="entry name" value="Tryp_mucin"/>
</dbReference>
<dbReference type="Proteomes" id="UP000583944">
    <property type="component" value="Unassembled WGS sequence"/>
</dbReference>
<evidence type="ECO:0000313" key="3">
    <source>
        <dbReference type="EMBL" id="KAF5214438.1"/>
    </source>
</evidence>
<feature type="compositionally biased region" description="Polar residues" evidence="1">
    <location>
        <begin position="208"/>
        <end position="223"/>
    </location>
</feature>
<name>A0A7J6XKN1_TRYCR</name>
<feature type="signal peptide" evidence="2">
    <location>
        <begin position="1"/>
        <end position="20"/>
    </location>
</feature>
<evidence type="ECO:0000313" key="4">
    <source>
        <dbReference type="Proteomes" id="UP000583944"/>
    </source>
</evidence>
<dbReference type="AlphaFoldDB" id="A0A7J6XKN1"/>
<protein>
    <recommendedName>
        <fullName evidence="5">Mucin TcMUCII</fullName>
    </recommendedName>
</protein>
<keyword evidence="2" id="KW-0732">Signal</keyword>
<sequence>MPGCCPLLMWFALCVCVCRTSLLPCCSPCPSLCRLAPHEWTTTLTMMTCRLLCALLVFALCCCPSVCVMASEVNDAPRTDPAVPKASRLQEPGKKEEISGRKEKDPFIIDEEIVASDGRDNRKDLPTGGSSNNQGASGVSGQSQLQSPGVPLQLPTAPTVASGAQSGPIVPEKEEKKTTASKTTTTTTTKAPTTTTTTTTTAPEATSDAANSAEVPTTTTTRAPSRLRESDGSFSSSAWVCAPLLLAVSALVCTAVG</sequence>
<feature type="region of interest" description="Disordered" evidence="1">
    <location>
        <begin position="76"/>
        <end position="231"/>
    </location>
</feature>
<reference evidence="3 4" key="1">
    <citation type="journal article" date="2019" name="Genome Biol. Evol.">
        <title>Nanopore Sequencing Significantly Improves Genome Assembly of the Protozoan Parasite Trypanosoma cruzi.</title>
        <authorList>
            <person name="Diaz-Viraque F."/>
            <person name="Pita S."/>
            <person name="Greif G."/>
            <person name="de Souza R.C.M."/>
            <person name="Iraola G."/>
            <person name="Robello C."/>
        </authorList>
    </citation>
    <scope>NUCLEOTIDE SEQUENCE [LARGE SCALE GENOMIC DNA]</scope>
    <source>
        <strain evidence="3 4">Berenice</strain>
    </source>
</reference>
<evidence type="ECO:0000256" key="1">
    <source>
        <dbReference type="SAM" id="MobiDB-lite"/>
    </source>
</evidence>
<evidence type="ECO:0000256" key="2">
    <source>
        <dbReference type="SAM" id="SignalP"/>
    </source>
</evidence>
<gene>
    <name evidence="3" type="ORF">ECC02_012965</name>
</gene>
<feature type="compositionally biased region" description="Low complexity" evidence="1">
    <location>
        <begin position="180"/>
        <end position="207"/>
    </location>
</feature>